<gene>
    <name evidence="1" type="ORF">AMAG_15854</name>
</gene>
<name>A0A0L0T9G9_ALLM3</name>
<reference evidence="1 2" key="1">
    <citation type="submission" date="2009-11" db="EMBL/GenBank/DDBJ databases">
        <title>Annotation of Allomyces macrogynus ATCC 38327.</title>
        <authorList>
            <consortium name="The Broad Institute Genome Sequencing Platform"/>
            <person name="Russ C."/>
            <person name="Cuomo C."/>
            <person name="Burger G."/>
            <person name="Gray M.W."/>
            <person name="Holland P.W.H."/>
            <person name="King N."/>
            <person name="Lang F.B.F."/>
            <person name="Roger A.J."/>
            <person name="Ruiz-Trillo I."/>
            <person name="Young S.K."/>
            <person name="Zeng Q."/>
            <person name="Gargeya S."/>
            <person name="Fitzgerald M."/>
            <person name="Haas B."/>
            <person name="Abouelleil A."/>
            <person name="Alvarado L."/>
            <person name="Arachchi H.M."/>
            <person name="Berlin A."/>
            <person name="Chapman S.B."/>
            <person name="Gearin G."/>
            <person name="Goldberg J."/>
            <person name="Griggs A."/>
            <person name="Gujja S."/>
            <person name="Hansen M."/>
            <person name="Heiman D."/>
            <person name="Howarth C."/>
            <person name="Larimer J."/>
            <person name="Lui A."/>
            <person name="MacDonald P.J.P."/>
            <person name="McCowen C."/>
            <person name="Montmayeur A."/>
            <person name="Murphy C."/>
            <person name="Neiman D."/>
            <person name="Pearson M."/>
            <person name="Priest M."/>
            <person name="Roberts A."/>
            <person name="Saif S."/>
            <person name="Shea T."/>
            <person name="Sisk P."/>
            <person name="Stolte C."/>
            <person name="Sykes S."/>
            <person name="Wortman J."/>
            <person name="Nusbaum C."/>
            <person name="Birren B."/>
        </authorList>
    </citation>
    <scope>NUCLEOTIDE SEQUENCE [LARGE SCALE GENOMIC DNA]</scope>
    <source>
        <strain evidence="1 2">ATCC 38327</strain>
    </source>
</reference>
<protein>
    <submittedName>
        <fullName evidence="1">Uncharacterized protein</fullName>
    </submittedName>
</protein>
<proteinExistence type="predicted"/>
<evidence type="ECO:0000313" key="2">
    <source>
        <dbReference type="Proteomes" id="UP000054350"/>
    </source>
</evidence>
<dbReference type="OrthoDB" id="10477639at2759"/>
<sequence length="511" mass="56217">MVQLPSQMEGGELVVLQESTKPGSAPTATSLSLGQWDRTSAYGAHYAVIYRGAEHKFEPIKNGYRLALVYSLQWPKGKQGMPRIMRGINARIAEELASLSRAGQVLRYIFDVHLAPQESRSSLPIQNFVGADKARLVILKAANALLPAKDRLTFFFANECRTIRALDEGKDDDGSSQAVAAPDFALTHWFHADGRPMVQVKPKSAQATSLDITVMAGILNPERKSHQELWAGRRATDSEHKDGVKNKKTILVAVPRAIRVRFAEEHINLTVAHDLLLEDPRNDQAWFDAASATLLQHACKFDLTKAAVDLATAFPGMFRQTDTADLVAKLVKKTTWPVLRDLVHGAVHTLPRQNRCAQAVAILAELVCHVNGVARDEWSPFATMAVAALDPDLFPRRLPSYAHQLVHALLQVGDVTLAMQVISRPDFSTLFETFEANLAPLVTSWHWLDVRDAVLAQVAKAPEFIRVYACTAAAHAAMRAKVEETAWAPVLLMAVDAIESVVSVQKSTELA</sequence>
<dbReference type="VEuPathDB" id="FungiDB:AMAG_15854"/>
<dbReference type="AlphaFoldDB" id="A0A0L0T9G9"/>
<reference evidence="2" key="2">
    <citation type="submission" date="2009-11" db="EMBL/GenBank/DDBJ databases">
        <title>The Genome Sequence of Allomyces macrogynus strain ATCC 38327.</title>
        <authorList>
            <consortium name="The Broad Institute Genome Sequencing Platform"/>
            <person name="Russ C."/>
            <person name="Cuomo C."/>
            <person name="Shea T."/>
            <person name="Young S.K."/>
            <person name="Zeng Q."/>
            <person name="Koehrsen M."/>
            <person name="Haas B."/>
            <person name="Borodovsky M."/>
            <person name="Guigo R."/>
            <person name="Alvarado L."/>
            <person name="Berlin A."/>
            <person name="Borenstein D."/>
            <person name="Chen Z."/>
            <person name="Engels R."/>
            <person name="Freedman E."/>
            <person name="Gellesch M."/>
            <person name="Goldberg J."/>
            <person name="Griggs A."/>
            <person name="Gujja S."/>
            <person name="Heiman D."/>
            <person name="Hepburn T."/>
            <person name="Howarth C."/>
            <person name="Jen D."/>
            <person name="Larson L."/>
            <person name="Lewis B."/>
            <person name="Mehta T."/>
            <person name="Park D."/>
            <person name="Pearson M."/>
            <person name="Roberts A."/>
            <person name="Saif S."/>
            <person name="Shenoy N."/>
            <person name="Sisk P."/>
            <person name="Stolte C."/>
            <person name="Sykes S."/>
            <person name="Walk T."/>
            <person name="White J."/>
            <person name="Yandava C."/>
            <person name="Burger G."/>
            <person name="Gray M.W."/>
            <person name="Holland P.W.H."/>
            <person name="King N."/>
            <person name="Lang F.B.F."/>
            <person name="Roger A.J."/>
            <person name="Ruiz-Trillo I."/>
            <person name="Lander E."/>
            <person name="Nusbaum C."/>
        </authorList>
    </citation>
    <scope>NUCLEOTIDE SEQUENCE [LARGE SCALE GENOMIC DNA]</scope>
    <source>
        <strain evidence="2">ATCC 38327</strain>
    </source>
</reference>
<accession>A0A0L0T9G9</accession>
<keyword evidence="2" id="KW-1185">Reference proteome</keyword>
<evidence type="ECO:0000313" key="1">
    <source>
        <dbReference type="EMBL" id="KNE71194.1"/>
    </source>
</evidence>
<organism evidence="1 2">
    <name type="scientific">Allomyces macrogynus (strain ATCC 38327)</name>
    <name type="common">Allomyces javanicus var. macrogynus</name>
    <dbReference type="NCBI Taxonomy" id="578462"/>
    <lineage>
        <taxon>Eukaryota</taxon>
        <taxon>Fungi</taxon>
        <taxon>Fungi incertae sedis</taxon>
        <taxon>Blastocladiomycota</taxon>
        <taxon>Blastocladiomycetes</taxon>
        <taxon>Blastocladiales</taxon>
        <taxon>Blastocladiaceae</taxon>
        <taxon>Allomyces</taxon>
    </lineage>
</organism>
<dbReference type="Proteomes" id="UP000054350">
    <property type="component" value="Unassembled WGS sequence"/>
</dbReference>
<dbReference type="EMBL" id="GG745370">
    <property type="protein sequence ID" value="KNE71194.1"/>
    <property type="molecule type" value="Genomic_DNA"/>
</dbReference>